<dbReference type="PANTHER" id="PTHR39426:SF1">
    <property type="entry name" value="HOMOLOGY TO DEATH-ON-CURING PROTEIN OF PHAGE P1"/>
    <property type="match status" value="1"/>
</dbReference>
<dbReference type="RefSeq" id="WP_091838755.1">
    <property type="nucleotide sequence ID" value="NZ_FOAN01000007.1"/>
</dbReference>
<dbReference type="Gene3D" id="1.20.120.1870">
    <property type="entry name" value="Fic/DOC protein, Fido domain"/>
    <property type="match status" value="1"/>
</dbReference>
<dbReference type="Proteomes" id="UP000199664">
    <property type="component" value="Unassembled WGS sequence"/>
</dbReference>
<dbReference type="SUPFAM" id="SSF140931">
    <property type="entry name" value="Fic-like"/>
    <property type="match status" value="1"/>
</dbReference>
<sequence>MTEPFWLTADVVADIHSEQLALFGGPDGIRDRGLLESALARPINRFAYGETDMAALAAAYAFGIAKNHPFIDGNKRVSLLALIIFLRLNGIEFAPSEADAAAIILALAAGEVEEEGLTRWIRDNWPKDAPP</sequence>
<proteinExistence type="predicted"/>
<evidence type="ECO:0000313" key="3">
    <source>
        <dbReference type="Proteomes" id="UP000199664"/>
    </source>
</evidence>
<dbReference type="GO" id="GO:0016301">
    <property type="term" value="F:kinase activity"/>
    <property type="evidence" value="ECO:0007669"/>
    <property type="project" value="InterPro"/>
</dbReference>
<feature type="domain" description="Fido" evidence="1">
    <location>
        <begin position="7"/>
        <end position="123"/>
    </location>
</feature>
<reference evidence="3" key="1">
    <citation type="submission" date="2016-10" db="EMBL/GenBank/DDBJ databases">
        <authorList>
            <person name="Varghese N."/>
            <person name="Submissions S."/>
        </authorList>
    </citation>
    <scope>NUCLEOTIDE SEQUENCE [LARGE SCALE GENOMIC DNA]</scope>
    <source>
        <strain evidence="3">LMG 26383,CCUG 61248,R- 45681</strain>
    </source>
</reference>
<dbReference type="STRING" id="1036779.SAMN04515666_107115"/>
<dbReference type="OrthoDB" id="9802752at2"/>
<dbReference type="Pfam" id="PF02661">
    <property type="entry name" value="Fic"/>
    <property type="match status" value="1"/>
</dbReference>
<evidence type="ECO:0000313" key="2">
    <source>
        <dbReference type="EMBL" id="SEM08873.1"/>
    </source>
</evidence>
<dbReference type="PIRSF" id="PIRSF018297">
    <property type="entry name" value="Doc"/>
    <property type="match status" value="1"/>
</dbReference>
<dbReference type="PANTHER" id="PTHR39426">
    <property type="entry name" value="HOMOLOGY TO DEATH-ON-CURING PROTEIN OF PHAGE P1"/>
    <property type="match status" value="1"/>
</dbReference>
<dbReference type="EMBL" id="FOAN01000007">
    <property type="protein sequence ID" value="SEM08873.1"/>
    <property type="molecule type" value="Genomic_DNA"/>
</dbReference>
<dbReference type="NCBIfam" id="TIGR01550">
    <property type="entry name" value="DOC_P1"/>
    <property type="match status" value="1"/>
</dbReference>
<accession>A0A1H7VI45</accession>
<keyword evidence="3" id="KW-1185">Reference proteome</keyword>
<dbReference type="InterPro" id="IPR036597">
    <property type="entry name" value="Fido-like_dom_sf"/>
</dbReference>
<dbReference type="InterPro" id="IPR053737">
    <property type="entry name" value="Type_II_TA_Toxin"/>
</dbReference>
<dbReference type="PROSITE" id="PS51459">
    <property type="entry name" value="FIDO"/>
    <property type="match status" value="1"/>
</dbReference>
<dbReference type="InterPro" id="IPR006440">
    <property type="entry name" value="Doc"/>
</dbReference>
<evidence type="ECO:0000259" key="1">
    <source>
        <dbReference type="PROSITE" id="PS51459"/>
    </source>
</evidence>
<name>A0A1H7VI45_9HYPH</name>
<dbReference type="InterPro" id="IPR003812">
    <property type="entry name" value="Fido"/>
</dbReference>
<dbReference type="AlphaFoldDB" id="A0A1H7VI45"/>
<gene>
    <name evidence="2" type="ORF">SAMN04515666_107115</name>
</gene>
<protein>
    <submittedName>
        <fullName evidence="2">Death on curing protein</fullName>
    </submittedName>
</protein>
<organism evidence="2 3">
    <name type="scientific">Bosea lupini</name>
    <dbReference type="NCBI Taxonomy" id="1036779"/>
    <lineage>
        <taxon>Bacteria</taxon>
        <taxon>Pseudomonadati</taxon>
        <taxon>Pseudomonadota</taxon>
        <taxon>Alphaproteobacteria</taxon>
        <taxon>Hyphomicrobiales</taxon>
        <taxon>Boseaceae</taxon>
        <taxon>Bosea</taxon>
    </lineage>
</organism>